<comment type="subcellular location">
    <subcellularLocation>
        <location evidence="1">Nucleus</location>
    </subcellularLocation>
</comment>
<proteinExistence type="predicted"/>
<feature type="chain" id="PRO_5017442230" evidence="3">
    <location>
        <begin position="16"/>
        <end position="522"/>
    </location>
</feature>
<keyword evidence="2" id="KW-0539">Nucleus</keyword>
<keyword evidence="6" id="KW-1185">Reference proteome</keyword>
<dbReference type="STRING" id="5514.A0A395RQ29"/>
<feature type="domain" description="Xylanolytic transcriptional activator regulatory" evidence="4">
    <location>
        <begin position="174"/>
        <end position="327"/>
    </location>
</feature>
<dbReference type="InterPro" id="IPR050613">
    <property type="entry name" value="Sec_Metabolite_Reg"/>
</dbReference>
<evidence type="ECO:0000256" key="1">
    <source>
        <dbReference type="ARBA" id="ARBA00004123"/>
    </source>
</evidence>
<evidence type="ECO:0000256" key="3">
    <source>
        <dbReference type="SAM" id="SignalP"/>
    </source>
</evidence>
<evidence type="ECO:0000313" key="5">
    <source>
        <dbReference type="EMBL" id="RGP62247.1"/>
    </source>
</evidence>
<accession>A0A395RQ29</accession>
<comment type="caution">
    <text evidence="5">The sequence shown here is derived from an EMBL/GenBank/DDBJ whole genome shotgun (WGS) entry which is preliminary data.</text>
</comment>
<protein>
    <submittedName>
        <fullName evidence="5">Fungal specific transcription factor domain-containing protein</fullName>
    </submittedName>
</protein>
<reference evidence="5 6" key="1">
    <citation type="journal article" date="2018" name="PLoS Pathog.">
        <title>Evolution of structural diversity of trichothecenes, a family of toxins produced by plant pathogenic and entomopathogenic fungi.</title>
        <authorList>
            <person name="Proctor R.H."/>
            <person name="McCormick S.P."/>
            <person name="Kim H.S."/>
            <person name="Cardoza R.E."/>
            <person name="Stanley A.M."/>
            <person name="Lindo L."/>
            <person name="Kelly A."/>
            <person name="Brown D.W."/>
            <person name="Lee T."/>
            <person name="Vaughan M.M."/>
            <person name="Alexander N.J."/>
            <person name="Busman M."/>
            <person name="Gutierrez S."/>
        </authorList>
    </citation>
    <scope>NUCLEOTIDE SEQUENCE [LARGE SCALE GENOMIC DNA]</scope>
    <source>
        <strain evidence="5 6">NRRL 3299</strain>
    </source>
</reference>
<dbReference type="Pfam" id="PF04082">
    <property type="entry name" value="Fungal_trans"/>
    <property type="match status" value="1"/>
</dbReference>
<dbReference type="InterPro" id="IPR007219">
    <property type="entry name" value="XnlR_reg_dom"/>
</dbReference>
<evidence type="ECO:0000313" key="6">
    <source>
        <dbReference type="Proteomes" id="UP000266152"/>
    </source>
</evidence>
<sequence length="522" mass="59174">MRLIVLALFAGITIAAPAPQQDQCPTGAPGGLCPANAPAGTICCYDNVSQLEDVRRQEKAFWSGSTNARNYSLVALPYQPKSISTTPTVLRSFGEFFMESNEDIYLSNNSLLYENSLGTMGPIVKSKGISGSQALDYLSPFREDDTPFLLSPIGAPYSSSTCRPSPVHVFRLWQIYLVRVDPLAKIVHVPTLQPYVTMAATDADYLLLNYQCLFYPVSLMAIVTLDESESQELLGMPRGYLLQELMTHTRHALFQFDLFKNNDMTILQALVLFMILLQAHGDKQTVHILSDVVLCIAINMGYHRDSGFLNLTPFETEMRRRIWWQILLQNANLTGMGQITFQGVFDTKEPQNFNDVDLFPGSTRPIEPRDEPTEMGFVLIINRVMRFVMDSRQFIANNDTSHVTQRFLELNQALQEVERRYINVSAGSAHKLALAFRSVVSMDILNILDLSKKRHEQGHVIFKSEYTVPESTLVESDRVRYVYTRMNKYRFTWFARQYLQSHTSCLKMVELSSGTASKVFEV</sequence>
<dbReference type="Proteomes" id="UP000266152">
    <property type="component" value="Unassembled WGS sequence"/>
</dbReference>
<keyword evidence="3" id="KW-0732">Signal</keyword>
<dbReference type="EMBL" id="PXOF01000151">
    <property type="protein sequence ID" value="RGP62247.1"/>
    <property type="molecule type" value="Genomic_DNA"/>
</dbReference>
<dbReference type="GO" id="GO:0008270">
    <property type="term" value="F:zinc ion binding"/>
    <property type="evidence" value="ECO:0007669"/>
    <property type="project" value="InterPro"/>
</dbReference>
<evidence type="ECO:0000256" key="2">
    <source>
        <dbReference type="ARBA" id="ARBA00023242"/>
    </source>
</evidence>
<organism evidence="5 6">
    <name type="scientific">Fusarium sporotrichioides</name>
    <dbReference type="NCBI Taxonomy" id="5514"/>
    <lineage>
        <taxon>Eukaryota</taxon>
        <taxon>Fungi</taxon>
        <taxon>Dikarya</taxon>
        <taxon>Ascomycota</taxon>
        <taxon>Pezizomycotina</taxon>
        <taxon>Sordariomycetes</taxon>
        <taxon>Hypocreomycetidae</taxon>
        <taxon>Hypocreales</taxon>
        <taxon>Nectriaceae</taxon>
        <taxon>Fusarium</taxon>
    </lineage>
</organism>
<dbReference type="CDD" id="cd12148">
    <property type="entry name" value="fungal_TF_MHR"/>
    <property type="match status" value="1"/>
</dbReference>
<gene>
    <name evidence="5" type="ORF">FSPOR_9429</name>
</gene>
<dbReference type="PANTHER" id="PTHR31001:SF85">
    <property type="entry name" value="ZN(II)2CYS6 TRANSCRIPTION FACTOR (EUROFUNG)"/>
    <property type="match status" value="1"/>
</dbReference>
<feature type="signal peptide" evidence="3">
    <location>
        <begin position="1"/>
        <end position="15"/>
    </location>
</feature>
<dbReference type="GO" id="GO:0003677">
    <property type="term" value="F:DNA binding"/>
    <property type="evidence" value="ECO:0007669"/>
    <property type="project" value="InterPro"/>
</dbReference>
<dbReference type="GO" id="GO:0006351">
    <property type="term" value="P:DNA-templated transcription"/>
    <property type="evidence" value="ECO:0007669"/>
    <property type="project" value="InterPro"/>
</dbReference>
<dbReference type="GO" id="GO:0005634">
    <property type="term" value="C:nucleus"/>
    <property type="evidence" value="ECO:0007669"/>
    <property type="project" value="UniProtKB-SubCell"/>
</dbReference>
<dbReference type="PANTHER" id="PTHR31001">
    <property type="entry name" value="UNCHARACTERIZED TRANSCRIPTIONAL REGULATORY PROTEIN"/>
    <property type="match status" value="1"/>
</dbReference>
<name>A0A395RQ29_FUSSP</name>
<dbReference type="AlphaFoldDB" id="A0A395RQ29"/>
<evidence type="ECO:0000259" key="4">
    <source>
        <dbReference type="Pfam" id="PF04082"/>
    </source>
</evidence>